<protein>
    <submittedName>
        <fullName evidence="1">Uncharacterized protein</fullName>
    </submittedName>
</protein>
<organism evidence="1 2">
    <name type="scientific">Cherax quadricarinatus</name>
    <name type="common">Australian red claw crayfish</name>
    <dbReference type="NCBI Taxonomy" id="27406"/>
    <lineage>
        <taxon>Eukaryota</taxon>
        <taxon>Metazoa</taxon>
        <taxon>Ecdysozoa</taxon>
        <taxon>Arthropoda</taxon>
        <taxon>Crustacea</taxon>
        <taxon>Multicrustacea</taxon>
        <taxon>Malacostraca</taxon>
        <taxon>Eumalacostraca</taxon>
        <taxon>Eucarida</taxon>
        <taxon>Decapoda</taxon>
        <taxon>Pleocyemata</taxon>
        <taxon>Astacidea</taxon>
        <taxon>Parastacoidea</taxon>
        <taxon>Parastacidae</taxon>
        <taxon>Cherax</taxon>
    </lineage>
</organism>
<evidence type="ECO:0000313" key="1">
    <source>
        <dbReference type="EMBL" id="KAK8742711.1"/>
    </source>
</evidence>
<keyword evidence="2" id="KW-1185">Reference proteome</keyword>
<sequence length="115" mass="12679">DKDLRRRSKQTSLFLHCVCLHVGSRDSQSNSVDNFGSEGMISSRGTSVRVPEAPLIGCYCLALLNVFMFFSGACGKHLSARLPIKIAVNTFLQILALPCHCAIMLHLDQIISLHH</sequence>
<feature type="non-terminal residue" evidence="1">
    <location>
        <position position="1"/>
    </location>
</feature>
<dbReference type="Proteomes" id="UP001445076">
    <property type="component" value="Unassembled WGS sequence"/>
</dbReference>
<dbReference type="EMBL" id="JARKIK010000027">
    <property type="protein sequence ID" value="KAK8742711.1"/>
    <property type="molecule type" value="Genomic_DNA"/>
</dbReference>
<accession>A0AAW0XSA6</accession>
<comment type="caution">
    <text evidence="1">The sequence shown here is derived from an EMBL/GenBank/DDBJ whole genome shotgun (WGS) entry which is preliminary data.</text>
</comment>
<evidence type="ECO:0000313" key="2">
    <source>
        <dbReference type="Proteomes" id="UP001445076"/>
    </source>
</evidence>
<reference evidence="1 2" key="1">
    <citation type="journal article" date="2024" name="BMC Genomics">
        <title>Genome assembly of redclaw crayfish (Cherax quadricarinatus) provides insights into its immune adaptation and hypoxia tolerance.</title>
        <authorList>
            <person name="Liu Z."/>
            <person name="Zheng J."/>
            <person name="Li H."/>
            <person name="Fang K."/>
            <person name="Wang S."/>
            <person name="He J."/>
            <person name="Zhou D."/>
            <person name="Weng S."/>
            <person name="Chi M."/>
            <person name="Gu Z."/>
            <person name="He J."/>
            <person name="Li F."/>
            <person name="Wang M."/>
        </authorList>
    </citation>
    <scope>NUCLEOTIDE SEQUENCE [LARGE SCALE GENOMIC DNA]</scope>
    <source>
        <strain evidence="1">ZL_2023a</strain>
    </source>
</reference>
<name>A0AAW0XSA6_CHEQU</name>
<dbReference type="AlphaFoldDB" id="A0AAW0XSA6"/>
<proteinExistence type="predicted"/>
<gene>
    <name evidence="1" type="ORF">OTU49_001634</name>
</gene>